<keyword evidence="3" id="KW-1134">Transmembrane beta strand</keyword>
<evidence type="ECO:0000256" key="4">
    <source>
        <dbReference type="ARBA" id="ARBA00022692"/>
    </source>
</evidence>
<evidence type="ECO:0000313" key="10">
    <source>
        <dbReference type="Proteomes" id="UP000181976"/>
    </source>
</evidence>
<evidence type="ECO:0000256" key="1">
    <source>
        <dbReference type="ARBA" id="ARBA00004571"/>
    </source>
</evidence>
<dbReference type="InParanoid" id="A0A1I2B2R1"/>
<dbReference type="STRING" id="385682.SAMN05444380_11279"/>
<name>A0A1I2B2R1_9BACT</name>
<organism evidence="9 10">
    <name type="scientific">Thermophagus xiamenensis</name>
    <dbReference type="NCBI Taxonomy" id="385682"/>
    <lineage>
        <taxon>Bacteria</taxon>
        <taxon>Pseudomonadati</taxon>
        <taxon>Bacteroidota</taxon>
        <taxon>Bacteroidia</taxon>
        <taxon>Marinilabiliales</taxon>
        <taxon>Marinilabiliaceae</taxon>
        <taxon>Thermophagus</taxon>
    </lineage>
</organism>
<dbReference type="InterPro" id="IPR036942">
    <property type="entry name" value="Beta-barrel_TonB_sf"/>
</dbReference>
<dbReference type="GO" id="GO:0015344">
    <property type="term" value="F:siderophore uptake transmembrane transporter activity"/>
    <property type="evidence" value="ECO:0007669"/>
    <property type="project" value="TreeGrafter"/>
</dbReference>
<gene>
    <name evidence="9" type="ORF">SAMN05444380_11279</name>
</gene>
<evidence type="ECO:0000256" key="7">
    <source>
        <dbReference type="ARBA" id="ARBA00023237"/>
    </source>
</evidence>
<dbReference type="InterPro" id="IPR039426">
    <property type="entry name" value="TonB-dep_rcpt-like"/>
</dbReference>
<feature type="domain" description="TonB-dependent receptor-like beta-barrel" evidence="8">
    <location>
        <begin position="22"/>
        <end position="422"/>
    </location>
</feature>
<dbReference type="EMBL" id="FONA01000012">
    <property type="protein sequence ID" value="SFE50454.1"/>
    <property type="molecule type" value="Genomic_DNA"/>
</dbReference>
<dbReference type="PANTHER" id="PTHR30069:SF57">
    <property type="entry name" value="TONB-DEPENDENT RECEPTOR"/>
    <property type="match status" value="1"/>
</dbReference>
<dbReference type="GO" id="GO:0009279">
    <property type="term" value="C:cell outer membrane"/>
    <property type="evidence" value="ECO:0007669"/>
    <property type="project" value="UniProtKB-SubCell"/>
</dbReference>
<dbReference type="PANTHER" id="PTHR30069">
    <property type="entry name" value="TONB-DEPENDENT OUTER MEMBRANE RECEPTOR"/>
    <property type="match status" value="1"/>
</dbReference>
<evidence type="ECO:0000256" key="6">
    <source>
        <dbReference type="ARBA" id="ARBA00023136"/>
    </source>
</evidence>
<keyword evidence="6" id="KW-0472">Membrane</keyword>
<dbReference type="AlphaFoldDB" id="A0A1I2B2R1"/>
<reference evidence="9 10" key="1">
    <citation type="submission" date="2016-10" db="EMBL/GenBank/DDBJ databases">
        <authorList>
            <person name="de Groot N.N."/>
        </authorList>
    </citation>
    <scope>NUCLEOTIDE SEQUENCE [LARGE SCALE GENOMIC DNA]</scope>
    <source>
        <strain evidence="9 10">DSM 19012</strain>
    </source>
</reference>
<keyword evidence="5" id="KW-0798">TonB box</keyword>
<dbReference type="RefSeq" id="WP_010528851.1">
    <property type="nucleotide sequence ID" value="NZ_AFSL01000102.1"/>
</dbReference>
<dbReference type="GO" id="GO:0044718">
    <property type="term" value="P:siderophore transmembrane transport"/>
    <property type="evidence" value="ECO:0007669"/>
    <property type="project" value="TreeGrafter"/>
</dbReference>
<dbReference type="InterPro" id="IPR000531">
    <property type="entry name" value="Beta-barrel_TonB"/>
</dbReference>
<dbReference type="Gene3D" id="2.40.170.20">
    <property type="entry name" value="TonB-dependent receptor, beta-barrel domain"/>
    <property type="match status" value="1"/>
</dbReference>
<protein>
    <submittedName>
        <fullName evidence="9">Outer membrane receptor for ferrienterochelin and colicins</fullName>
    </submittedName>
</protein>
<keyword evidence="9" id="KW-0675">Receptor</keyword>
<dbReference type="Proteomes" id="UP000181976">
    <property type="component" value="Unassembled WGS sequence"/>
</dbReference>
<keyword evidence="4" id="KW-0812">Transmembrane</keyword>
<dbReference type="Pfam" id="PF00593">
    <property type="entry name" value="TonB_dep_Rec_b-barrel"/>
    <property type="match status" value="1"/>
</dbReference>
<proteinExistence type="predicted"/>
<dbReference type="eggNOG" id="COG4771">
    <property type="taxonomic scope" value="Bacteria"/>
</dbReference>
<dbReference type="SUPFAM" id="SSF56935">
    <property type="entry name" value="Porins"/>
    <property type="match status" value="1"/>
</dbReference>
<evidence type="ECO:0000259" key="8">
    <source>
        <dbReference type="Pfam" id="PF00593"/>
    </source>
</evidence>
<keyword evidence="2" id="KW-0813">Transport</keyword>
<dbReference type="OrthoDB" id="9760333at2"/>
<keyword evidence="10" id="KW-1185">Reference proteome</keyword>
<accession>A0A1I2B2R1</accession>
<comment type="subcellular location">
    <subcellularLocation>
        <location evidence="1">Cell outer membrane</location>
        <topology evidence="1">Multi-pass membrane protein</topology>
    </subcellularLocation>
</comment>
<evidence type="ECO:0000256" key="5">
    <source>
        <dbReference type="ARBA" id="ARBA00023077"/>
    </source>
</evidence>
<keyword evidence="7" id="KW-0998">Cell outer membrane</keyword>
<evidence type="ECO:0000313" key="9">
    <source>
        <dbReference type="EMBL" id="SFE50454.1"/>
    </source>
</evidence>
<evidence type="ECO:0000256" key="2">
    <source>
        <dbReference type="ARBA" id="ARBA00022448"/>
    </source>
</evidence>
<evidence type="ECO:0000256" key="3">
    <source>
        <dbReference type="ARBA" id="ARBA00022452"/>
    </source>
</evidence>
<sequence>MDYLPHEADIAEQLEHLISDVNLSYDLFTNGKYDKLTLYASAQHVDRDSYYGAEQDPNAYGHTKNLTYSAGGYYSFNMNRLLFNNSTTLIGFDNTKDYLKDTKLGANGRSNTLLTRQSVNTLGTFLQQNWKSNKVNLGIGMRYDNDLESDIGDINNGVWIPRINILYKFTKDFRFRIGYARGYRAPQVFNEDLHIELVNANRVETFNSDNLKQETSDSFTASINSVFNIEHSYHDLLIEGFYTRLNDPFANTYFPLGDQGNFAYLRVNAEDGAYVSGVNMEWKSFLSNKLETQLGFTIQTSRYESPQPWGEEDNSTSKKFMRTPDKYGYATFIWRPSHHFNASLSLNYTGSMLVPHFGLNPDDFDNPEEAQKVEEAINRGDIISGEQLEESSAFIVADLLVSYDIHLTNETELQFFLGMKNIFNQLQDDYDKGIYRDAGYIYGPSQPRTINFGIKFGNVF</sequence>